<gene>
    <name evidence="1" type="ORF">F7P80_12660</name>
</gene>
<dbReference type="RefSeq" id="WP_151045173.1">
    <property type="nucleotide sequence ID" value="NZ_CATYED010000033.1"/>
</dbReference>
<evidence type="ECO:0000313" key="1">
    <source>
        <dbReference type="EMBL" id="KAB0585770.1"/>
    </source>
</evidence>
<comment type="caution">
    <text evidence="1">The sequence shown here is derived from an EMBL/GenBank/DDBJ whole genome shotgun (WGS) entry which is preliminary data.</text>
</comment>
<accession>A0A6A1R0V0</accession>
<reference evidence="1" key="1">
    <citation type="submission" date="2019-09" db="EMBL/GenBank/DDBJ databases">
        <title>Draft genome sequences of 48 bacterial type strains from the CCUG.</title>
        <authorList>
            <person name="Tunovic T."/>
            <person name="Pineiro-Iglesias B."/>
            <person name="Unosson C."/>
            <person name="Inganas E."/>
            <person name="Ohlen M."/>
            <person name="Cardew S."/>
            <person name="Jensie-Markopoulos S."/>
            <person name="Salva-Serra F."/>
            <person name="Jaen-Luchoro D."/>
            <person name="Karlsson R."/>
            <person name="Svensson-Stadler L."/>
            <person name="Chun J."/>
            <person name="Moore E."/>
        </authorList>
    </citation>
    <scope>NUCLEOTIDE SEQUENCE</scope>
    <source>
        <strain evidence="1">CCUG 15333</strain>
    </source>
</reference>
<sequence>MKINGYSSTYFGYGKLDGDKFSGNIQCTTNSKCGAGGFYWCGTNTSCAANYVFDNAYGYYGGAVAGVLEIPVNSVTKLW</sequence>
<name>A0A6A1R0V0_9BURK</name>
<dbReference type="AlphaFoldDB" id="A0A6A1R0V0"/>
<dbReference type="EMBL" id="VZOT01000010">
    <property type="protein sequence ID" value="KAB0585770.1"/>
    <property type="molecule type" value="Genomic_DNA"/>
</dbReference>
<organism evidence="1">
    <name type="scientific">Comamonas kerstersii</name>
    <dbReference type="NCBI Taxonomy" id="225992"/>
    <lineage>
        <taxon>Bacteria</taxon>
        <taxon>Pseudomonadati</taxon>
        <taxon>Pseudomonadota</taxon>
        <taxon>Betaproteobacteria</taxon>
        <taxon>Burkholderiales</taxon>
        <taxon>Comamonadaceae</taxon>
        <taxon>Comamonas</taxon>
    </lineage>
</organism>
<proteinExistence type="predicted"/>
<protein>
    <submittedName>
        <fullName evidence="1">Uncharacterized protein</fullName>
    </submittedName>
</protein>